<gene>
    <name evidence="1" type="ORF">FN846DRAFT_910756</name>
</gene>
<protein>
    <submittedName>
        <fullName evidence="1">Uncharacterized protein</fullName>
    </submittedName>
</protein>
<evidence type="ECO:0000313" key="2">
    <source>
        <dbReference type="Proteomes" id="UP000326924"/>
    </source>
</evidence>
<dbReference type="Proteomes" id="UP000326924">
    <property type="component" value="Unassembled WGS sequence"/>
</dbReference>
<keyword evidence="2" id="KW-1185">Reference proteome</keyword>
<evidence type="ECO:0000313" key="1">
    <source>
        <dbReference type="EMBL" id="KAA8896361.1"/>
    </source>
</evidence>
<comment type="caution">
    <text evidence="1">The sequence shown here is derived from an EMBL/GenBank/DDBJ whole genome shotgun (WGS) entry which is preliminary data.</text>
</comment>
<name>A0A5J5EMT4_9PEZI</name>
<dbReference type="EMBL" id="VXIS01000214">
    <property type="protein sequence ID" value="KAA8896361.1"/>
    <property type="molecule type" value="Genomic_DNA"/>
</dbReference>
<organism evidence="1 2">
    <name type="scientific">Sphaerosporella brunnea</name>
    <dbReference type="NCBI Taxonomy" id="1250544"/>
    <lineage>
        <taxon>Eukaryota</taxon>
        <taxon>Fungi</taxon>
        <taxon>Dikarya</taxon>
        <taxon>Ascomycota</taxon>
        <taxon>Pezizomycotina</taxon>
        <taxon>Pezizomycetes</taxon>
        <taxon>Pezizales</taxon>
        <taxon>Pyronemataceae</taxon>
        <taxon>Sphaerosporella</taxon>
    </lineage>
</organism>
<dbReference type="InParanoid" id="A0A5J5EMT4"/>
<reference evidence="1 2" key="1">
    <citation type="submission" date="2019-09" db="EMBL/GenBank/DDBJ databases">
        <title>Draft genome of the ectomycorrhizal ascomycete Sphaerosporella brunnea.</title>
        <authorList>
            <consortium name="DOE Joint Genome Institute"/>
            <person name="Benucci G.M."/>
            <person name="Marozzi G."/>
            <person name="Antonielli L."/>
            <person name="Sanchez S."/>
            <person name="Marco P."/>
            <person name="Wang X."/>
            <person name="Falini L.B."/>
            <person name="Barry K."/>
            <person name="Haridas S."/>
            <person name="Lipzen A."/>
            <person name="Labutti K."/>
            <person name="Grigoriev I.V."/>
            <person name="Murat C."/>
            <person name="Martin F."/>
            <person name="Albertini E."/>
            <person name="Donnini D."/>
            <person name="Bonito G."/>
        </authorList>
    </citation>
    <scope>NUCLEOTIDE SEQUENCE [LARGE SCALE GENOMIC DNA]</scope>
    <source>
        <strain evidence="1 2">Sb_GMNB300</strain>
    </source>
</reference>
<sequence>MSSVDEDAELWAKYTSQASKAAAQCLAQVQAGELATFAAAGRSFEGRNRAVIQMLKRRRYTLSYLYLFSSGADDVWQLYLKIVQSSAKTNAEFNKMARLFKVGRSIVVTAGFILGVGAVLRSEPPTRAAIEVAPSTATPYMIGYLVPKLCLNWRCQPTGISLNSGNIVLQITLQVAIELFGPGAPVQHGWARVGPVESFCCEDGVAAG</sequence>
<dbReference type="AlphaFoldDB" id="A0A5J5EMT4"/>
<proteinExistence type="predicted"/>
<accession>A0A5J5EMT4</accession>